<keyword evidence="4" id="KW-1185">Reference proteome</keyword>
<sequence>MLSHWMQSATRFWKAQRTAKRETSAPVDVKAELQEQEELIRLAKEDLKELQPKLDQATKEAEQSASTLVQVPTTDVDAILTSDIPPAQVAQWRKVKPNGSVVLPENVTQKLQKALTTQPAPRRASGSTSSVLKSLPPSSEMELLRRGTSGLQGGVKARTRRTRCTRYLPTE</sequence>
<evidence type="ECO:0000256" key="1">
    <source>
        <dbReference type="SAM" id="Coils"/>
    </source>
</evidence>
<feature type="coiled-coil region" evidence="1">
    <location>
        <begin position="30"/>
        <end position="60"/>
    </location>
</feature>
<accession>A0A7G2C3Z1</accession>
<feature type="compositionally biased region" description="Polar residues" evidence="2">
    <location>
        <begin position="115"/>
        <end position="132"/>
    </location>
</feature>
<dbReference type="AlphaFoldDB" id="A0A7G2C3Z1"/>
<dbReference type="Proteomes" id="UP000515908">
    <property type="component" value="Chromosome 02"/>
</dbReference>
<organism evidence="3 4">
    <name type="scientific">Angomonas deanei</name>
    <dbReference type="NCBI Taxonomy" id="59799"/>
    <lineage>
        <taxon>Eukaryota</taxon>
        <taxon>Discoba</taxon>
        <taxon>Euglenozoa</taxon>
        <taxon>Kinetoplastea</taxon>
        <taxon>Metakinetoplastina</taxon>
        <taxon>Trypanosomatida</taxon>
        <taxon>Trypanosomatidae</taxon>
        <taxon>Strigomonadinae</taxon>
        <taxon>Angomonas</taxon>
    </lineage>
</organism>
<evidence type="ECO:0000313" key="3">
    <source>
        <dbReference type="EMBL" id="CAD2213881.1"/>
    </source>
</evidence>
<protein>
    <submittedName>
        <fullName evidence="3">Uncharacterized protein</fullName>
    </submittedName>
</protein>
<evidence type="ECO:0000313" key="4">
    <source>
        <dbReference type="Proteomes" id="UP000515908"/>
    </source>
</evidence>
<keyword evidence="1" id="KW-0175">Coiled coil</keyword>
<feature type="region of interest" description="Disordered" evidence="2">
    <location>
        <begin position="115"/>
        <end position="171"/>
    </location>
</feature>
<dbReference type="EMBL" id="LR877146">
    <property type="protein sequence ID" value="CAD2213881.1"/>
    <property type="molecule type" value="Genomic_DNA"/>
</dbReference>
<proteinExistence type="predicted"/>
<dbReference type="VEuPathDB" id="TriTrypDB:ADEAN_000132400"/>
<name>A0A7G2C3Z1_9TRYP</name>
<evidence type="ECO:0000256" key="2">
    <source>
        <dbReference type="SAM" id="MobiDB-lite"/>
    </source>
</evidence>
<gene>
    <name evidence="3" type="ORF">ADEAN_000132400</name>
</gene>
<reference evidence="3 4" key="1">
    <citation type="submission" date="2020-08" db="EMBL/GenBank/DDBJ databases">
        <authorList>
            <person name="Newling K."/>
            <person name="Davey J."/>
            <person name="Forrester S."/>
        </authorList>
    </citation>
    <scope>NUCLEOTIDE SEQUENCE [LARGE SCALE GENOMIC DNA]</scope>
    <source>
        <strain evidence="4">Crithidia deanei Carvalho (ATCC PRA-265)</strain>
    </source>
</reference>